<feature type="repeat" description="WD" evidence="3">
    <location>
        <begin position="264"/>
        <end position="295"/>
    </location>
</feature>
<dbReference type="Proteomes" id="UP000054485">
    <property type="component" value="Unassembled WGS sequence"/>
</dbReference>
<evidence type="ECO:0000313" key="6">
    <source>
        <dbReference type="Proteomes" id="UP000054485"/>
    </source>
</evidence>
<dbReference type="InterPro" id="IPR020472">
    <property type="entry name" value="WD40_PAC1"/>
</dbReference>
<evidence type="ECO:0008006" key="7">
    <source>
        <dbReference type="Google" id="ProtNLM"/>
    </source>
</evidence>
<dbReference type="InterPro" id="IPR015943">
    <property type="entry name" value="WD40/YVTN_repeat-like_dom_sf"/>
</dbReference>
<dbReference type="PROSITE" id="PS00678">
    <property type="entry name" value="WD_REPEATS_1"/>
    <property type="match status" value="2"/>
</dbReference>
<gene>
    <name evidence="5" type="ORF">CY34DRAFT_806792</name>
</gene>
<feature type="repeat" description="WD" evidence="3">
    <location>
        <begin position="83"/>
        <end position="124"/>
    </location>
</feature>
<dbReference type="CDD" id="cd00200">
    <property type="entry name" value="WD40"/>
    <property type="match status" value="1"/>
</dbReference>
<dbReference type="SMART" id="SM00320">
    <property type="entry name" value="WD40"/>
    <property type="match status" value="6"/>
</dbReference>
<feature type="repeat" description="WD" evidence="3">
    <location>
        <begin position="226"/>
        <end position="260"/>
    </location>
</feature>
<accession>A0A0D0B317</accession>
<dbReference type="PROSITE" id="PS50294">
    <property type="entry name" value="WD_REPEATS_REGION"/>
    <property type="match status" value="3"/>
</dbReference>
<keyword evidence="2" id="KW-0677">Repeat</keyword>
<dbReference type="Pfam" id="PF00400">
    <property type="entry name" value="WD40"/>
    <property type="match status" value="5"/>
</dbReference>
<dbReference type="InterPro" id="IPR036322">
    <property type="entry name" value="WD40_repeat_dom_sf"/>
</dbReference>
<feature type="compositionally biased region" description="Low complexity" evidence="4">
    <location>
        <begin position="429"/>
        <end position="446"/>
    </location>
</feature>
<feature type="region of interest" description="Disordered" evidence="4">
    <location>
        <begin position="337"/>
        <end position="359"/>
    </location>
</feature>
<dbReference type="EMBL" id="KN835288">
    <property type="protein sequence ID" value="KIK40862.1"/>
    <property type="molecule type" value="Genomic_DNA"/>
</dbReference>
<feature type="region of interest" description="Disordered" evidence="4">
    <location>
        <begin position="376"/>
        <end position="457"/>
    </location>
</feature>
<evidence type="ECO:0000313" key="5">
    <source>
        <dbReference type="EMBL" id="KIK40862.1"/>
    </source>
</evidence>
<reference evidence="6" key="2">
    <citation type="submission" date="2015-01" db="EMBL/GenBank/DDBJ databases">
        <title>Evolutionary Origins and Diversification of the Mycorrhizal Mutualists.</title>
        <authorList>
            <consortium name="DOE Joint Genome Institute"/>
            <consortium name="Mycorrhizal Genomics Consortium"/>
            <person name="Kohler A."/>
            <person name="Kuo A."/>
            <person name="Nagy L.G."/>
            <person name="Floudas D."/>
            <person name="Copeland A."/>
            <person name="Barry K.W."/>
            <person name="Cichocki N."/>
            <person name="Veneault-Fourrey C."/>
            <person name="LaButti K."/>
            <person name="Lindquist E.A."/>
            <person name="Lipzen A."/>
            <person name="Lundell T."/>
            <person name="Morin E."/>
            <person name="Murat C."/>
            <person name="Riley R."/>
            <person name="Ohm R."/>
            <person name="Sun H."/>
            <person name="Tunlid A."/>
            <person name="Henrissat B."/>
            <person name="Grigoriev I.V."/>
            <person name="Hibbett D.S."/>
            <person name="Martin F."/>
        </authorList>
    </citation>
    <scope>NUCLEOTIDE SEQUENCE [LARGE SCALE GENOMIC DNA]</scope>
    <source>
        <strain evidence="6">UH-Slu-Lm8-n1</strain>
    </source>
</reference>
<dbReference type="OrthoDB" id="2687519at2759"/>
<dbReference type="Gene3D" id="2.130.10.10">
    <property type="entry name" value="YVTN repeat-like/Quinoprotein amine dehydrogenase"/>
    <property type="match status" value="3"/>
</dbReference>
<dbReference type="InterPro" id="IPR001680">
    <property type="entry name" value="WD40_rpt"/>
</dbReference>
<evidence type="ECO:0000256" key="2">
    <source>
        <dbReference type="ARBA" id="ARBA00022737"/>
    </source>
</evidence>
<name>A0A0D0B317_9AGAM</name>
<dbReference type="HOGENOM" id="CLU_000288_57_37_1"/>
<feature type="compositionally biased region" description="Basic residues" evidence="4">
    <location>
        <begin position="395"/>
        <end position="409"/>
    </location>
</feature>
<feature type="repeat" description="WD" evidence="3">
    <location>
        <begin position="41"/>
        <end position="82"/>
    </location>
</feature>
<evidence type="ECO:0000256" key="1">
    <source>
        <dbReference type="ARBA" id="ARBA00022574"/>
    </source>
</evidence>
<evidence type="ECO:0000256" key="3">
    <source>
        <dbReference type="PROSITE-ProRule" id="PRU00221"/>
    </source>
</evidence>
<protein>
    <recommendedName>
        <fullName evidence="7">WD40 repeat-like protein</fullName>
    </recommendedName>
</protein>
<feature type="compositionally biased region" description="Polar residues" evidence="4">
    <location>
        <begin position="412"/>
        <end position="428"/>
    </location>
</feature>
<dbReference type="InterPro" id="IPR019775">
    <property type="entry name" value="WD40_repeat_CS"/>
</dbReference>
<sequence>MSAPVVAAQETSKITPYQKFEGHAEWIGGVIHLPCGERIMTCSRRSEVRTIALSPDGKKVVSGSRDGAVRLWDIDTGKVISKWMGHTGEVKSVCWSRDGQRVLSGSYDGTVREWDVEKGETTLGPIEIGYQLVWAAVYSPDKAMFATAGDDRRPLDSAEYPIKIWDSKTGELVTTLNNLTTSCLAWSTDGKTLISGSYYSDHSIRTWNTKTWKHVAVLEGHTETIIYSIVISSNGRIIASASGDETARLWNLETSQPISSPLYHADRVISLSFSADGQQLATACEDKNAYLWDVSATLRGAGLEDLLLDKPDKSTINVTRRPIQPIKVLNRVPQGFFDGSPVSNRAHRSSRDSNNTPSQHRLFQWARDLFSGVPSSAQIEPHGRGSAVVDVPYAKGKRRNASARERRKPIMTNATASSSRPPNSNTTLQSSGAAQVQSQGAVSTSTAPPVAANTAPSTNPHVIIKHAGCWTRFWLFICCASSEYTDGHH</sequence>
<keyword evidence="1 3" id="KW-0853">WD repeat</keyword>
<evidence type="ECO:0000256" key="4">
    <source>
        <dbReference type="SAM" id="MobiDB-lite"/>
    </source>
</evidence>
<keyword evidence="6" id="KW-1185">Reference proteome</keyword>
<dbReference type="InParanoid" id="A0A0D0B317"/>
<proteinExistence type="predicted"/>
<dbReference type="PANTHER" id="PTHR19879">
    <property type="entry name" value="TRANSCRIPTION INITIATION FACTOR TFIID"/>
    <property type="match status" value="1"/>
</dbReference>
<dbReference type="PROSITE" id="PS50082">
    <property type="entry name" value="WD_REPEATS_2"/>
    <property type="match status" value="4"/>
</dbReference>
<dbReference type="AlphaFoldDB" id="A0A0D0B317"/>
<reference evidence="5 6" key="1">
    <citation type="submission" date="2014-04" db="EMBL/GenBank/DDBJ databases">
        <authorList>
            <consortium name="DOE Joint Genome Institute"/>
            <person name="Kuo A."/>
            <person name="Ruytinx J."/>
            <person name="Rineau F."/>
            <person name="Colpaert J."/>
            <person name="Kohler A."/>
            <person name="Nagy L.G."/>
            <person name="Floudas D."/>
            <person name="Copeland A."/>
            <person name="Barry K.W."/>
            <person name="Cichocki N."/>
            <person name="Veneault-Fourrey C."/>
            <person name="LaButti K."/>
            <person name="Lindquist E.A."/>
            <person name="Lipzen A."/>
            <person name="Lundell T."/>
            <person name="Morin E."/>
            <person name="Murat C."/>
            <person name="Sun H."/>
            <person name="Tunlid A."/>
            <person name="Henrissat B."/>
            <person name="Grigoriev I.V."/>
            <person name="Hibbett D.S."/>
            <person name="Martin F."/>
            <person name="Nordberg H.P."/>
            <person name="Cantor M.N."/>
            <person name="Hua S.X."/>
        </authorList>
    </citation>
    <scope>NUCLEOTIDE SEQUENCE [LARGE SCALE GENOMIC DNA]</scope>
    <source>
        <strain evidence="5 6">UH-Slu-Lm8-n1</strain>
    </source>
</reference>
<dbReference type="SUPFAM" id="SSF50978">
    <property type="entry name" value="WD40 repeat-like"/>
    <property type="match status" value="1"/>
</dbReference>
<organism evidence="5 6">
    <name type="scientific">Suillus luteus UH-Slu-Lm8-n1</name>
    <dbReference type="NCBI Taxonomy" id="930992"/>
    <lineage>
        <taxon>Eukaryota</taxon>
        <taxon>Fungi</taxon>
        <taxon>Dikarya</taxon>
        <taxon>Basidiomycota</taxon>
        <taxon>Agaricomycotina</taxon>
        <taxon>Agaricomycetes</taxon>
        <taxon>Agaricomycetidae</taxon>
        <taxon>Boletales</taxon>
        <taxon>Suillineae</taxon>
        <taxon>Suillaceae</taxon>
        <taxon>Suillus</taxon>
    </lineage>
</organism>
<dbReference type="PRINTS" id="PR00320">
    <property type="entry name" value="GPROTEINBRPT"/>
</dbReference>
<dbReference type="PANTHER" id="PTHR19879:SF9">
    <property type="entry name" value="TRANSCRIPTION INITIATION FACTOR TFIID SUBUNIT 5"/>
    <property type="match status" value="1"/>
</dbReference>
<dbReference type="STRING" id="930992.A0A0D0B317"/>